<reference evidence="8" key="1">
    <citation type="submission" date="2025-08" db="UniProtKB">
        <authorList>
            <consortium name="RefSeq"/>
        </authorList>
    </citation>
    <scope>IDENTIFICATION</scope>
    <source>
        <tissue evidence="8">Thorax and Abdomen</tissue>
    </source>
</reference>
<dbReference type="KEGG" id="nlo:107219489"/>
<dbReference type="Gene3D" id="3.30.70.240">
    <property type="match status" value="1"/>
</dbReference>
<dbReference type="GO" id="GO:0005525">
    <property type="term" value="F:GTP binding"/>
    <property type="evidence" value="ECO:0007669"/>
    <property type="project" value="UniProtKB-KW"/>
</dbReference>
<dbReference type="RefSeq" id="XP_015513213.1">
    <property type="nucleotide sequence ID" value="XM_015657727.2"/>
</dbReference>
<keyword evidence="3" id="KW-0648">Protein biosynthesis</keyword>
<sequence>MLRRKLLKQFTWCKFRRRSLSTENHVKHSEKNEVDLSRVRNIGILAHIDAGKTTTTERMLFYSGTIGNMGEVHHGNTVTDYMDQERQRGITITSAAVTFGWKNHRFNLIDTPGHIDFTMEVEQTLNVMDGAVVVLDGSAGVEAQTLTVWRQADRYALPRIIYVNKMDRLDANFNYCISSVESKLETTALPAQIPIQDSSGLTGIVDVLTMQLLTFEKKNEGKKYQRVELTEEKDGSIWERAMEARSKLTDKLSGVDDRLAELVIEQESLDKIPAQILVESMRRCTIAGKGVPLLLGSSYKNAGVQPLMDGVILYLPSPESNSSAKQFHCFGDNLAARAFKVVHDKHKGALTFLRIYSGTFKQGQRVFNVQKENTEQCGKLFEAYADEYSEVAAIERGNIAAVSGLKLTTSGDLLTTSATAASQAKRAMQKQNNTTNEDVESLFGTGARVPNPVFFCSIEPPSISYQVPLDTALEQLQREDPSLRVTQDAETGQTVLSGMGELHLEIIAERIRSEFKIDVDLGPLQIAYKETLQTAVKDTHVTSHRIGSTTHSVQTTMSIEPNYKGEDVLRLDRTPDSVAHTNAISPRILQLAKKGVNAALNNGPKLGCPVINVGVTLHWLEIGKGTSTTMISATITQCLHKLLRTGGTMLLEPIMQLEVVTSEETVSLVISDLSRRRAQIQQIGSRGRSKIVYALTPLSELLGYSKSLRTLTSGAGSFSIEFNHYQEMGALEERQAIERVTGFAH</sequence>
<dbReference type="FunFam" id="3.30.70.240:FF:000001">
    <property type="entry name" value="Elongation factor G"/>
    <property type="match status" value="1"/>
</dbReference>
<evidence type="ECO:0000256" key="5">
    <source>
        <dbReference type="ARBA" id="ARBA00023134"/>
    </source>
</evidence>
<dbReference type="PANTHER" id="PTHR43261">
    <property type="entry name" value="TRANSLATION ELONGATION FACTOR G-RELATED"/>
    <property type="match status" value="1"/>
</dbReference>
<dbReference type="InterPro" id="IPR035649">
    <property type="entry name" value="EFG_V"/>
</dbReference>
<evidence type="ECO:0000256" key="1">
    <source>
        <dbReference type="ARBA" id="ARBA00022741"/>
    </source>
</evidence>
<dbReference type="OrthoDB" id="198619at2759"/>
<dbReference type="InterPro" id="IPR035647">
    <property type="entry name" value="EFG_III/V"/>
</dbReference>
<dbReference type="SUPFAM" id="SSF54211">
    <property type="entry name" value="Ribosomal protein S5 domain 2-like"/>
    <property type="match status" value="1"/>
</dbReference>
<dbReference type="CTD" id="42670"/>
<dbReference type="FunFam" id="3.30.70.870:FF:000001">
    <property type="entry name" value="Elongation factor G"/>
    <property type="match status" value="1"/>
</dbReference>
<dbReference type="PROSITE" id="PS51722">
    <property type="entry name" value="G_TR_2"/>
    <property type="match status" value="1"/>
</dbReference>
<dbReference type="Pfam" id="PF00679">
    <property type="entry name" value="EFG_C"/>
    <property type="match status" value="1"/>
</dbReference>
<dbReference type="GO" id="GO:0032790">
    <property type="term" value="P:ribosome disassembly"/>
    <property type="evidence" value="ECO:0007669"/>
    <property type="project" value="TreeGrafter"/>
</dbReference>
<dbReference type="GO" id="GO:0032543">
    <property type="term" value="P:mitochondrial translation"/>
    <property type="evidence" value="ECO:0007669"/>
    <property type="project" value="TreeGrafter"/>
</dbReference>
<dbReference type="SUPFAM" id="SSF54980">
    <property type="entry name" value="EF-G C-terminal domain-like"/>
    <property type="match status" value="2"/>
</dbReference>
<dbReference type="InterPro" id="IPR041095">
    <property type="entry name" value="EFG_II"/>
</dbReference>
<dbReference type="PANTHER" id="PTHR43261:SF1">
    <property type="entry name" value="RIBOSOME-RELEASING FACTOR 2, MITOCHONDRIAL"/>
    <property type="match status" value="1"/>
</dbReference>
<keyword evidence="5" id="KW-0342">GTP-binding</keyword>
<organism evidence="8">
    <name type="scientific">Neodiprion lecontei</name>
    <name type="common">Redheaded pine sawfly</name>
    <dbReference type="NCBI Taxonomy" id="441921"/>
    <lineage>
        <taxon>Eukaryota</taxon>
        <taxon>Metazoa</taxon>
        <taxon>Ecdysozoa</taxon>
        <taxon>Arthropoda</taxon>
        <taxon>Hexapoda</taxon>
        <taxon>Insecta</taxon>
        <taxon>Pterygota</taxon>
        <taxon>Neoptera</taxon>
        <taxon>Endopterygota</taxon>
        <taxon>Hymenoptera</taxon>
        <taxon>Tenthredinoidea</taxon>
        <taxon>Diprionidae</taxon>
        <taxon>Diprioninae</taxon>
        <taxon>Neodiprion</taxon>
    </lineage>
</organism>
<dbReference type="SMART" id="SM00838">
    <property type="entry name" value="EFG_C"/>
    <property type="match status" value="1"/>
</dbReference>
<dbReference type="SMART" id="SM00889">
    <property type="entry name" value="EFG_IV"/>
    <property type="match status" value="1"/>
</dbReference>
<keyword evidence="2" id="KW-0251">Elongation factor</keyword>
<evidence type="ECO:0000313" key="7">
    <source>
        <dbReference type="Proteomes" id="UP000829291"/>
    </source>
</evidence>
<dbReference type="Pfam" id="PF14492">
    <property type="entry name" value="EFG_III"/>
    <property type="match status" value="1"/>
</dbReference>
<dbReference type="InterPro" id="IPR053905">
    <property type="entry name" value="EF-G-like_DII"/>
</dbReference>
<dbReference type="PROSITE" id="PS00301">
    <property type="entry name" value="G_TR_1"/>
    <property type="match status" value="1"/>
</dbReference>
<dbReference type="InterPro" id="IPR005517">
    <property type="entry name" value="Transl_elong_EFG/EF2_IV"/>
</dbReference>
<dbReference type="InterPro" id="IPR005225">
    <property type="entry name" value="Small_GTP-bd"/>
</dbReference>
<dbReference type="CDD" id="cd03713">
    <property type="entry name" value="EFG_mtEFG_C"/>
    <property type="match status" value="1"/>
</dbReference>
<dbReference type="Gene3D" id="3.40.50.300">
    <property type="entry name" value="P-loop containing nucleotide triphosphate hydrolases"/>
    <property type="match status" value="1"/>
</dbReference>
<dbReference type="InterPro" id="IPR009022">
    <property type="entry name" value="EFG_III"/>
</dbReference>
<evidence type="ECO:0000256" key="2">
    <source>
        <dbReference type="ARBA" id="ARBA00022768"/>
    </source>
</evidence>
<dbReference type="Gene3D" id="2.40.30.10">
    <property type="entry name" value="Translation factors"/>
    <property type="match status" value="1"/>
</dbReference>
<dbReference type="Proteomes" id="UP000829291">
    <property type="component" value="Chromosome 7"/>
</dbReference>
<dbReference type="InterPro" id="IPR031157">
    <property type="entry name" value="G_TR_CS"/>
</dbReference>
<accession>A0A6J0BHJ7</accession>
<dbReference type="CDD" id="cd16262">
    <property type="entry name" value="EFG_III"/>
    <property type="match status" value="1"/>
</dbReference>
<dbReference type="FunFam" id="3.40.50.300:FF:000514">
    <property type="entry name" value="Ribosome-releasing factor 2, mitochondrial"/>
    <property type="match status" value="1"/>
</dbReference>
<dbReference type="CDD" id="cd01886">
    <property type="entry name" value="EF-G"/>
    <property type="match status" value="1"/>
</dbReference>
<dbReference type="Pfam" id="PF00009">
    <property type="entry name" value="GTP_EFTU"/>
    <property type="match status" value="1"/>
</dbReference>
<dbReference type="InterPro" id="IPR014721">
    <property type="entry name" value="Ribsml_uS5_D2-typ_fold_subgr"/>
</dbReference>
<dbReference type="AlphaFoldDB" id="A0A6J0BHJ7"/>
<dbReference type="SUPFAM" id="SSF50447">
    <property type="entry name" value="Translation proteins"/>
    <property type="match status" value="1"/>
</dbReference>
<dbReference type="InterPro" id="IPR020568">
    <property type="entry name" value="Ribosomal_Su5_D2-typ_SF"/>
</dbReference>
<dbReference type="GO" id="GO:0003924">
    <property type="term" value="F:GTPase activity"/>
    <property type="evidence" value="ECO:0007669"/>
    <property type="project" value="InterPro"/>
</dbReference>
<keyword evidence="7" id="KW-1185">Reference proteome</keyword>
<dbReference type="FunCoup" id="A0A6J0BHJ7">
    <property type="interactions" value="457"/>
</dbReference>
<dbReference type="Gene3D" id="3.30.230.10">
    <property type="match status" value="1"/>
</dbReference>
<keyword evidence="1" id="KW-0547">Nucleotide-binding</keyword>
<protein>
    <submittedName>
        <fullName evidence="8">Ribosome-releasing factor 2, mitochondrial</fullName>
    </submittedName>
</protein>
<name>A0A6J0BHJ7_NEOLC</name>
<dbReference type="Pfam" id="PF22042">
    <property type="entry name" value="EF-G_D2"/>
    <property type="match status" value="1"/>
</dbReference>
<dbReference type="InterPro" id="IPR000795">
    <property type="entry name" value="T_Tr_GTP-bd_dom"/>
</dbReference>
<dbReference type="InterPro" id="IPR000640">
    <property type="entry name" value="EFG_V-like"/>
</dbReference>
<dbReference type="Pfam" id="PF03764">
    <property type="entry name" value="EFG_IV"/>
    <property type="match status" value="1"/>
</dbReference>
<dbReference type="InterPro" id="IPR009000">
    <property type="entry name" value="Transl_B-barrel_sf"/>
</dbReference>
<dbReference type="GO" id="GO:0005759">
    <property type="term" value="C:mitochondrial matrix"/>
    <property type="evidence" value="ECO:0007669"/>
    <property type="project" value="UniProtKB-ARBA"/>
</dbReference>
<dbReference type="InParanoid" id="A0A6J0BHJ7"/>
<dbReference type="GO" id="GO:0003746">
    <property type="term" value="F:translation elongation factor activity"/>
    <property type="evidence" value="ECO:0007669"/>
    <property type="project" value="UniProtKB-KW"/>
</dbReference>
<dbReference type="GeneID" id="107219489"/>
<dbReference type="SUPFAM" id="SSF52540">
    <property type="entry name" value="P-loop containing nucleoside triphosphate hydrolases"/>
    <property type="match status" value="1"/>
</dbReference>
<dbReference type="PRINTS" id="PR00315">
    <property type="entry name" value="ELONGATNFCT"/>
</dbReference>
<dbReference type="NCBIfam" id="TIGR00231">
    <property type="entry name" value="small_GTP"/>
    <property type="match status" value="1"/>
</dbReference>
<evidence type="ECO:0000256" key="3">
    <source>
        <dbReference type="ARBA" id="ARBA00022917"/>
    </source>
</evidence>
<dbReference type="InterPro" id="IPR027417">
    <property type="entry name" value="P-loop_NTPase"/>
</dbReference>
<dbReference type="Gene3D" id="3.30.70.870">
    <property type="entry name" value="Elongation Factor G (Translational Gtpase), domain 3"/>
    <property type="match status" value="1"/>
</dbReference>
<feature type="domain" description="Tr-type G" evidence="6">
    <location>
        <begin position="37"/>
        <end position="319"/>
    </location>
</feature>
<proteinExistence type="predicted"/>
<evidence type="ECO:0000256" key="4">
    <source>
        <dbReference type="ARBA" id="ARBA00023128"/>
    </source>
</evidence>
<gene>
    <name evidence="8" type="primary">LOC107219489</name>
</gene>
<keyword evidence="4" id="KW-0496">Mitochondrion</keyword>
<evidence type="ECO:0000313" key="8">
    <source>
        <dbReference type="RefSeq" id="XP_015513213.1"/>
    </source>
</evidence>
<evidence type="ECO:0000259" key="6">
    <source>
        <dbReference type="PROSITE" id="PS51722"/>
    </source>
</evidence>